<dbReference type="RefSeq" id="WP_116177276.1">
    <property type="nucleotide sequence ID" value="NZ_CP144375.1"/>
</dbReference>
<dbReference type="SUPFAM" id="SSF52540">
    <property type="entry name" value="P-loop containing nucleoside triphosphate hydrolases"/>
    <property type="match status" value="1"/>
</dbReference>
<feature type="repeat" description="WD" evidence="3">
    <location>
        <begin position="571"/>
        <end position="612"/>
    </location>
</feature>
<evidence type="ECO:0000256" key="3">
    <source>
        <dbReference type="PROSITE-ProRule" id="PRU00221"/>
    </source>
</evidence>
<dbReference type="PROSITE" id="PS50082">
    <property type="entry name" value="WD_REPEATS_2"/>
    <property type="match status" value="12"/>
</dbReference>
<dbReference type="PANTHER" id="PTHR19848">
    <property type="entry name" value="WD40 REPEAT PROTEIN"/>
    <property type="match status" value="1"/>
</dbReference>
<feature type="repeat" description="WD" evidence="3">
    <location>
        <begin position="794"/>
        <end position="827"/>
    </location>
</feature>
<gene>
    <name evidence="5" type="ORF">BCF44_109411</name>
</gene>
<protein>
    <submittedName>
        <fullName evidence="5">WD40 repeat protein</fullName>
    </submittedName>
</protein>
<feature type="repeat" description="WD" evidence="3">
    <location>
        <begin position="615"/>
        <end position="648"/>
    </location>
</feature>
<feature type="repeat" description="WD" evidence="3">
    <location>
        <begin position="839"/>
        <end position="872"/>
    </location>
</feature>
<proteinExistence type="predicted"/>
<feature type="repeat" description="WD" evidence="3">
    <location>
        <begin position="1055"/>
        <end position="1096"/>
    </location>
</feature>
<feature type="repeat" description="WD" evidence="3">
    <location>
        <begin position="660"/>
        <end position="695"/>
    </location>
</feature>
<organism evidence="5 6">
    <name type="scientific">Kutzneria buriramensis</name>
    <dbReference type="NCBI Taxonomy" id="1045776"/>
    <lineage>
        <taxon>Bacteria</taxon>
        <taxon>Bacillati</taxon>
        <taxon>Actinomycetota</taxon>
        <taxon>Actinomycetes</taxon>
        <taxon>Pseudonocardiales</taxon>
        <taxon>Pseudonocardiaceae</taxon>
        <taxon>Kutzneria</taxon>
    </lineage>
</organism>
<sequence>MPRRERPLDTEDVPARFAAGLRELRAKAGNPPYRELGRRAHYSAGTLSDAAAGRKLPSLAVTLAYVQACGGDAADWERRWHEAAATVATQEPAAEEPGDSPYVGLAAFTADDADRFFGRERLVELLATRLAQHRFVGVFGASGAGKSSLLRAGLIPRLPDRRFLVLTPGAHPTLDLPDDENLVVIVDQFEEIFTLCEDVEERTRFIDALLAAERPLVIGVRADFYGHCTAHAGLVEALRDAQVAVGPMTVDELRQAITRPALGAGCTVEGALLAELVVHSHGQVGVLPLLSHALRETWRRRRGNTLTLTAFQAAGGIEGALAHTAEALYAELPPQQRDQLRDLFRSLTALGDGTEDTKRRVRRDELDTDEELLDRLVDRRLLTVDGDTVEITHEALIRCWPRLGDWLADNREGRRIHRQLAEAASGWLELGREKAALYRGTRLAVARDRLAGDTLTGKEREFLDASIEAADDEQRASRRRTRRLRQLVATLTVLLVLAATATGYAVSAQNSANDQRDIALSQKVAGEAASLRTADPALAAQLALAAYRLRATVEARSSVLTTFAAPYATKLLGLAGNVWTVAYSPNGRYLAAGGEDEKVRIWDVSGAQPRVAADLTGYGQDVNILAFSPDGRLLATGSDDNTVRLWNVVDPGHPQEIAHAKGHTGGVDGLSFSRDGRLMATGSDDQTARLWDLSNPAHPVEIAVLSGHTDQVNSVAISPDGRTLATVSYDRTGKLWDISDPHRPRELPSPIRHGDAIRAVRFSPDGKILVSSGNDNATRLWDVGDPGNARPLAAIPHGNQATASAFTADGRILATGTVDDLIELWDLADPARPQPLTTLPGHTNAVLALGFSPDGRTLASGSWDRSVRLWDLGTLPLAGHTGSVNSVAFGPDRTLFTAGNDGTVRTWDPRATGIPLPRNVFTADVKPIRKVVVNGGIVATAGNDNATHLWDAGGKHVAALPGGTDIAFADTVFTTAISPDGRLLASTDNDRLALLRDIGNPSAPTDLGRLTGHTKTVLDIAFRPDGRVVATAGGDDSVWLWDVSDPRAAAPLATIKGHTDVVYAVAFSRDGRTLATVSGDNTAKLWDVTDPRNPQQLAVLTGHAGIVYTVAFSPDGRTLVTGSGDDSARLWDLADLRDPAPYAVITGHLKGVRGVALSSDGHTLATASNDGTARLWSTDPEQVARQICARAYPAITPAEWAEYFPNIAYQPPCGS</sequence>
<accession>A0A3E0HGB9</accession>
<dbReference type="InterPro" id="IPR001680">
    <property type="entry name" value="WD40_rpt"/>
</dbReference>
<dbReference type="InterPro" id="IPR049052">
    <property type="entry name" value="nSTAND1"/>
</dbReference>
<dbReference type="PRINTS" id="PR00320">
    <property type="entry name" value="GPROTEINBRPT"/>
</dbReference>
<dbReference type="InterPro" id="IPR020472">
    <property type="entry name" value="WD40_PAC1"/>
</dbReference>
<dbReference type="PROSITE" id="PS50294">
    <property type="entry name" value="WD_REPEATS_REGION"/>
    <property type="match status" value="12"/>
</dbReference>
<evidence type="ECO:0000259" key="4">
    <source>
        <dbReference type="Pfam" id="PF20703"/>
    </source>
</evidence>
<dbReference type="OrthoDB" id="192618at2"/>
<dbReference type="Proteomes" id="UP000256269">
    <property type="component" value="Unassembled WGS sequence"/>
</dbReference>
<dbReference type="InterPro" id="IPR015943">
    <property type="entry name" value="WD40/YVTN_repeat-like_dom_sf"/>
</dbReference>
<evidence type="ECO:0000313" key="5">
    <source>
        <dbReference type="EMBL" id="REH43865.1"/>
    </source>
</evidence>
<dbReference type="PANTHER" id="PTHR19848:SF8">
    <property type="entry name" value="F-BOX AND WD REPEAT DOMAIN CONTAINING 7"/>
    <property type="match status" value="1"/>
</dbReference>
<feature type="repeat" description="WD" evidence="3">
    <location>
        <begin position="877"/>
        <end position="908"/>
    </location>
</feature>
<evidence type="ECO:0000256" key="2">
    <source>
        <dbReference type="ARBA" id="ARBA00022737"/>
    </source>
</evidence>
<dbReference type="PROSITE" id="PS00678">
    <property type="entry name" value="WD_REPEATS_1"/>
    <property type="match status" value="9"/>
</dbReference>
<feature type="domain" description="Novel STAND NTPase 1" evidence="4">
    <location>
        <begin position="101"/>
        <end position="175"/>
    </location>
</feature>
<feature type="repeat" description="WD" evidence="3">
    <location>
        <begin position="750"/>
        <end position="783"/>
    </location>
</feature>
<dbReference type="Pfam" id="PF20703">
    <property type="entry name" value="nSTAND1"/>
    <property type="match status" value="2"/>
</dbReference>
<dbReference type="AlphaFoldDB" id="A0A3E0HGB9"/>
<dbReference type="InterPro" id="IPR036322">
    <property type="entry name" value="WD40_repeat_dom_sf"/>
</dbReference>
<dbReference type="CDD" id="cd00200">
    <property type="entry name" value="WD40"/>
    <property type="match status" value="2"/>
</dbReference>
<evidence type="ECO:0000313" key="6">
    <source>
        <dbReference type="Proteomes" id="UP000256269"/>
    </source>
</evidence>
<dbReference type="InterPro" id="IPR019775">
    <property type="entry name" value="WD40_repeat_CS"/>
</dbReference>
<comment type="caution">
    <text evidence="5">The sequence shown here is derived from an EMBL/GenBank/DDBJ whole genome shotgun (WGS) entry which is preliminary data.</text>
</comment>
<dbReference type="SUPFAM" id="SSF50978">
    <property type="entry name" value="WD40 repeat-like"/>
    <property type="match status" value="2"/>
</dbReference>
<dbReference type="EMBL" id="QUNO01000009">
    <property type="protein sequence ID" value="REH43865.1"/>
    <property type="molecule type" value="Genomic_DNA"/>
</dbReference>
<keyword evidence="2" id="KW-0677">Repeat</keyword>
<dbReference type="Gene3D" id="3.40.50.300">
    <property type="entry name" value="P-loop containing nucleotide triphosphate hydrolases"/>
    <property type="match status" value="1"/>
</dbReference>
<name>A0A3E0HGB9_9PSEU</name>
<feature type="repeat" description="WD" evidence="3">
    <location>
        <begin position="1100"/>
        <end position="1133"/>
    </location>
</feature>
<dbReference type="InterPro" id="IPR027417">
    <property type="entry name" value="P-loop_NTPase"/>
</dbReference>
<feature type="repeat" description="WD" evidence="3">
    <location>
        <begin position="1010"/>
        <end position="1051"/>
    </location>
</feature>
<evidence type="ECO:0000256" key="1">
    <source>
        <dbReference type="ARBA" id="ARBA00022574"/>
    </source>
</evidence>
<feature type="repeat" description="WD" evidence="3">
    <location>
        <begin position="705"/>
        <end position="746"/>
    </location>
</feature>
<dbReference type="SMART" id="SM00320">
    <property type="entry name" value="WD40"/>
    <property type="match status" value="14"/>
</dbReference>
<feature type="repeat" description="WD" evidence="3">
    <location>
        <begin position="1145"/>
        <end position="1186"/>
    </location>
</feature>
<reference evidence="5 6" key="1">
    <citation type="submission" date="2018-08" db="EMBL/GenBank/DDBJ databases">
        <title>Genomic Encyclopedia of Archaeal and Bacterial Type Strains, Phase II (KMG-II): from individual species to whole genera.</title>
        <authorList>
            <person name="Goeker M."/>
        </authorList>
    </citation>
    <scope>NUCLEOTIDE SEQUENCE [LARGE SCALE GENOMIC DNA]</scope>
    <source>
        <strain evidence="5 6">DSM 45791</strain>
    </source>
</reference>
<keyword evidence="1 3" id="KW-0853">WD repeat</keyword>
<feature type="domain" description="Novel STAND NTPase 1" evidence="4">
    <location>
        <begin position="179"/>
        <end position="434"/>
    </location>
</feature>
<dbReference type="Pfam" id="PF00400">
    <property type="entry name" value="WD40"/>
    <property type="match status" value="11"/>
</dbReference>
<dbReference type="Gene3D" id="2.130.10.10">
    <property type="entry name" value="YVTN repeat-like/Quinoprotein amine dehydrogenase"/>
    <property type="match status" value="5"/>
</dbReference>
<keyword evidence="6" id="KW-1185">Reference proteome</keyword>